<dbReference type="Gene3D" id="1.10.357.10">
    <property type="entry name" value="Tetracycline Repressor, domain 2"/>
    <property type="match status" value="1"/>
</dbReference>
<dbReference type="eggNOG" id="COG1309">
    <property type="taxonomic scope" value="Bacteria"/>
</dbReference>
<sequence>MITCSNRWQVRYTSDVPRGVAIPELRQQLFSAVERVIVRDGPGKLSGRAVTAEAGVATGLLHAHFADLDDFLTAYAVDRSFVVSAGAANLPGTAGTGSVVENLCEVVQTMPSRTLAALARLLVSRPELAGRVQAVLGDRTTGLDAIETAAARYLADEQALGRIAGTAEPAVLALALVGVLHHLVLAAVPEAEFHARSRNVITTLIQEVTVEPSRASRGTATRRDR</sequence>
<accession>I0V5F1</accession>
<dbReference type="EMBL" id="JH636049">
    <property type="protein sequence ID" value="EID55354.1"/>
    <property type="molecule type" value="Genomic_DNA"/>
</dbReference>
<name>I0V5F1_9PSEU</name>
<dbReference type="STRING" id="882086.SacxiDRAFT_3147"/>
<dbReference type="AlphaFoldDB" id="I0V5F1"/>
<organism evidence="4 5">
    <name type="scientific">Saccharomonospora xinjiangensis XJ-54</name>
    <dbReference type="NCBI Taxonomy" id="882086"/>
    <lineage>
        <taxon>Bacteria</taxon>
        <taxon>Bacillati</taxon>
        <taxon>Actinomycetota</taxon>
        <taxon>Actinomycetes</taxon>
        <taxon>Pseudonocardiales</taxon>
        <taxon>Pseudonocardiaceae</taxon>
        <taxon>Saccharomonospora</taxon>
    </lineage>
</organism>
<dbReference type="InterPro" id="IPR001647">
    <property type="entry name" value="HTH_TetR"/>
</dbReference>
<evidence type="ECO:0000259" key="3">
    <source>
        <dbReference type="PROSITE" id="PS50977"/>
    </source>
</evidence>
<feature type="DNA-binding region" description="H-T-H motif" evidence="2">
    <location>
        <begin position="46"/>
        <end position="65"/>
    </location>
</feature>
<feature type="domain" description="HTH tetR-type" evidence="3">
    <location>
        <begin position="23"/>
        <end position="83"/>
    </location>
</feature>
<protein>
    <recommendedName>
        <fullName evidence="3">HTH tetR-type domain-containing protein</fullName>
    </recommendedName>
</protein>
<dbReference type="Proteomes" id="UP000004691">
    <property type="component" value="Unassembled WGS sequence"/>
</dbReference>
<keyword evidence="5" id="KW-1185">Reference proteome</keyword>
<gene>
    <name evidence="4" type="ORF">SacxiDRAFT_3147</name>
</gene>
<proteinExistence type="predicted"/>
<evidence type="ECO:0000313" key="4">
    <source>
        <dbReference type="EMBL" id="EID55354.1"/>
    </source>
</evidence>
<evidence type="ECO:0000313" key="5">
    <source>
        <dbReference type="Proteomes" id="UP000004691"/>
    </source>
</evidence>
<dbReference type="HOGENOM" id="CLU_107158_0_0_11"/>
<evidence type="ECO:0000256" key="1">
    <source>
        <dbReference type="ARBA" id="ARBA00023125"/>
    </source>
</evidence>
<dbReference type="GO" id="GO:0003677">
    <property type="term" value="F:DNA binding"/>
    <property type="evidence" value="ECO:0007669"/>
    <property type="project" value="UniProtKB-UniRule"/>
</dbReference>
<evidence type="ECO:0000256" key="2">
    <source>
        <dbReference type="PROSITE-ProRule" id="PRU00335"/>
    </source>
</evidence>
<dbReference type="SUPFAM" id="SSF46689">
    <property type="entry name" value="Homeodomain-like"/>
    <property type="match status" value="1"/>
</dbReference>
<keyword evidence="1 2" id="KW-0238">DNA-binding</keyword>
<dbReference type="PROSITE" id="PS50977">
    <property type="entry name" value="HTH_TETR_2"/>
    <property type="match status" value="1"/>
</dbReference>
<reference evidence="4 5" key="1">
    <citation type="submission" date="2012-01" db="EMBL/GenBank/DDBJ databases">
        <title>Improved High-Quality Draft sequence of Saccharomonospora xinjiangensis XJ-54.</title>
        <authorList>
            <consortium name="US DOE Joint Genome Institute"/>
            <person name="Lucas S."/>
            <person name="Han J."/>
            <person name="Lapidus A."/>
            <person name="Cheng J.-F."/>
            <person name="Goodwin L."/>
            <person name="Pitluck S."/>
            <person name="Peters L."/>
            <person name="Mikhailova N."/>
            <person name="Teshima H."/>
            <person name="Detter J.C."/>
            <person name="Han C."/>
            <person name="Tapia R."/>
            <person name="Land M."/>
            <person name="Hauser L."/>
            <person name="Kyrpides N."/>
            <person name="Ivanova N."/>
            <person name="Pagani I."/>
            <person name="Brambilla E.-M."/>
            <person name="Klenk H.-P."/>
            <person name="Woyke T."/>
        </authorList>
    </citation>
    <scope>NUCLEOTIDE SEQUENCE [LARGE SCALE GENOMIC DNA]</scope>
    <source>
        <strain evidence="4 5">XJ-54</strain>
    </source>
</reference>
<dbReference type="InterPro" id="IPR009057">
    <property type="entry name" value="Homeodomain-like_sf"/>
</dbReference>